<reference evidence="8" key="1">
    <citation type="submission" date="2025-08" db="UniProtKB">
        <authorList>
            <consortium name="Ensembl"/>
        </authorList>
    </citation>
    <scope>IDENTIFICATION</scope>
</reference>
<evidence type="ECO:0000256" key="6">
    <source>
        <dbReference type="ARBA" id="ARBA00023274"/>
    </source>
</evidence>
<name>A0A3Q0RLE8_AMPCI</name>
<dbReference type="PANTHER" id="PTHR14202:SF0">
    <property type="entry name" value="RNA-BINDING PROTEIN RO60"/>
    <property type="match status" value="1"/>
</dbReference>
<keyword evidence="6" id="KW-0687">Ribonucleoprotein</keyword>
<dbReference type="Gene3D" id="3.40.50.410">
    <property type="entry name" value="von Willebrand factor, type A domain"/>
    <property type="match status" value="1"/>
</dbReference>
<dbReference type="InterPro" id="IPR037214">
    <property type="entry name" value="TROVE_dom_sf"/>
</dbReference>
<dbReference type="GeneTree" id="ENSGT00390000006200"/>
<dbReference type="SUPFAM" id="SSF53300">
    <property type="entry name" value="vWA-like"/>
    <property type="match status" value="1"/>
</dbReference>
<evidence type="ECO:0000256" key="2">
    <source>
        <dbReference type="ARBA" id="ARBA00007814"/>
    </source>
</evidence>
<reference evidence="8" key="2">
    <citation type="submission" date="2025-09" db="UniProtKB">
        <authorList>
            <consortium name="Ensembl"/>
        </authorList>
    </citation>
    <scope>IDENTIFICATION</scope>
</reference>
<comment type="subcellular location">
    <subcellularLocation>
        <location evidence="1">Cytoplasm</location>
    </subcellularLocation>
</comment>
<dbReference type="PROSITE" id="PS50988">
    <property type="entry name" value="TROVE"/>
    <property type="match status" value="1"/>
</dbReference>
<dbReference type="AlphaFoldDB" id="A0A3Q0RLE8"/>
<dbReference type="SUPFAM" id="SSF140864">
    <property type="entry name" value="TROVE domain-like"/>
    <property type="match status" value="1"/>
</dbReference>
<dbReference type="InterPro" id="IPR056800">
    <property type="entry name" value="vWA_Ro60"/>
</dbReference>
<evidence type="ECO:0000256" key="5">
    <source>
        <dbReference type="ARBA" id="ARBA00022884"/>
    </source>
</evidence>
<evidence type="ECO:0000259" key="7">
    <source>
        <dbReference type="PROSITE" id="PS50988"/>
    </source>
</evidence>
<dbReference type="Pfam" id="PF05731">
    <property type="entry name" value="TROVE"/>
    <property type="match status" value="1"/>
</dbReference>
<keyword evidence="4" id="KW-0479">Metal-binding</keyword>
<dbReference type="GO" id="GO:0046872">
    <property type="term" value="F:metal ion binding"/>
    <property type="evidence" value="ECO:0007669"/>
    <property type="project" value="UniProtKB-KW"/>
</dbReference>
<dbReference type="Pfam" id="PF25045">
    <property type="entry name" value="vWA_Ro60"/>
    <property type="match status" value="1"/>
</dbReference>
<evidence type="ECO:0000256" key="3">
    <source>
        <dbReference type="ARBA" id="ARBA00022490"/>
    </source>
</evidence>
<keyword evidence="5" id="KW-0694">RNA-binding</keyword>
<accession>A0A3Q0RLE8</accession>
<keyword evidence="9" id="KW-1185">Reference proteome</keyword>
<protein>
    <submittedName>
        <fullName evidence="8">Ro60, Y RNA binding protein</fullName>
    </submittedName>
</protein>
<sequence length="507" mass="57384">CFPVSRPEMISDWGLDSFDKAKLCRFLCYGSEGSLYNTREDERIRMENAGALLSMLQESRGAEVVEEIKRFTQDGRAVRMGPTIFALALCSQHSESNTRQAAFKALKDVCCDPAHLFDFIQFKKELKVDMKCGIWGRALRRALSDWYNDQDAMSLAAAVTKCKKRKGWSHQDLLRLSHTKPAKDAIALISKYVTKGWKEVQVAYEDKENSEEVLSVFSYLEVVEKVKHSRDETEVVTLIEEHKLEQEQLLTEHLKSNQIWSALLKEMPLHSMLKMLGRLTFRKVLEPGSSQTHFVCDRIQSETALKKAKIHPFSILLASENYKKGQGYQGKPKWEADKSILKAMDSAFYTSFMVRFDFHNFSQIVREDSVISSWIIQMNTHVLVYSEGTVVPFSVSADMTLKEATDELLQSKRIDCTLPITWATENGKAVDVFIIVTNNPLWTDTASPVESLKKHREASGANSKLVMCGLTNIGNSIAHTEDRGLLSISGFDLGAFSIIRNLAQDLI</sequence>
<dbReference type="GO" id="GO:1990904">
    <property type="term" value="C:ribonucleoprotein complex"/>
    <property type="evidence" value="ECO:0007669"/>
    <property type="project" value="UniProtKB-KW"/>
</dbReference>
<dbReference type="Ensembl" id="ENSACIT00000013501.1">
    <property type="protein sequence ID" value="ENSACIP00000013139.1"/>
    <property type="gene ID" value="ENSACIG00000010149.1"/>
</dbReference>
<feature type="domain" description="TROVE" evidence="7">
    <location>
        <begin position="6"/>
        <end position="366"/>
    </location>
</feature>
<dbReference type="GO" id="GO:0003723">
    <property type="term" value="F:RNA binding"/>
    <property type="evidence" value="ECO:0007669"/>
    <property type="project" value="UniProtKB-KW"/>
</dbReference>
<dbReference type="PANTHER" id="PTHR14202">
    <property type="entry name" value="60 KDA RIBONUCLEOPROTEIN SSA/RO"/>
    <property type="match status" value="1"/>
</dbReference>
<evidence type="ECO:0000256" key="4">
    <source>
        <dbReference type="ARBA" id="ARBA00022723"/>
    </source>
</evidence>
<keyword evidence="3" id="KW-0963">Cytoplasm</keyword>
<dbReference type="InterPro" id="IPR036465">
    <property type="entry name" value="vWFA_dom_sf"/>
</dbReference>
<evidence type="ECO:0000256" key="1">
    <source>
        <dbReference type="ARBA" id="ARBA00004496"/>
    </source>
</evidence>
<dbReference type="InterPro" id="IPR040322">
    <property type="entry name" value="TROVE2"/>
</dbReference>
<organism evidence="8 9">
    <name type="scientific">Amphilophus citrinellus</name>
    <name type="common">Midas cichlid</name>
    <name type="synonym">Cichlasoma citrinellum</name>
    <dbReference type="NCBI Taxonomy" id="61819"/>
    <lineage>
        <taxon>Eukaryota</taxon>
        <taxon>Metazoa</taxon>
        <taxon>Chordata</taxon>
        <taxon>Craniata</taxon>
        <taxon>Vertebrata</taxon>
        <taxon>Euteleostomi</taxon>
        <taxon>Actinopterygii</taxon>
        <taxon>Neopterygii</taxon>
        <taxon>Teleostei</taxon>
        <taxon>Neoteleostei</taxon>
        <taxon>Acanthomorphata</taxon>
        <taxon>Ovalentaria</taxon>
        <taxon>Cichlomorphae</taxon>
        <taxon>Cichliformes</taxon>
        <taxon>Cichlidae</taxon>
        <taxon>New World cichlids</taxon>
        <taxon>Cichlasomatinae</taxon>
        <taxon>Heroini</taxon>
        <taxon>Amphilophus</taxon>
    </lineage>
</organism>
<dbReference type="GO" id="GO:0005737">
    <property type="term" value="C:cytoplasm"/>
    <property type="evidence" value="ECO:0007669"/>
    <property type="project" value="UniProtKB-SubCell"/>
</dbReference>
<evidence type="ECO:0000313" key="8">
    <source>
        <dbReference type="Ensembl" id="ENSACIP00000013139.1"/>
    </source>
</evidence>
<comment type="similarity">
    <text evidence="2">Belongs to the Ro 60 kDa family.</text>
</comment>
<proteinExistence type="inferred from homology"/>
<dbReference type="InterPro" id="IPR008858">
    <property type="entry name" value="TROVE_dom"/>
</dbReference>
<evidence type="ECO:0000313" key="9">
    <source>
        <dbReference type="Proteomes" id="UP000261340"/>
    </source>
</evidence>
<dbReference type="Proteomes" id="UP000261340">
    <property type="component" value="Unplaced"/>
</dbReference>